<dbReference type="Proteomes" id="UP000290637">
    <property type="component" value="Chromosome"/>
</dbReference>
<evidence type="ECO:0000313" key="2">
    <source>
        <dbReference type="Proteomes" id="UP000290637"/>
    </source>
</evidence>
<evidence type="ECO:0000313" key="1">
    <source>
        <dbReference type="EMBL" id="QBE66430.1"/>
    </source>
</evidence>
<dbReference type="EMBL" id="CP035913">
    <property type="protein sequence ID" value="QBE66430.1"/>
    <property type="molecule type" value="Genomic_DNA"/>
</dbReference>
<sequence>MNNEVLAMIKEQAAQIQMLSEAFHQQTKQQGIYALRDLALLKVLILELEESQPGISASLQKRLDMLILQIGDDPDLCASIHLANQFLVTPTKT</sequence>
<name>A0A4P6L4B8_9BURK</name>
<gene>
    <name evidence="1" type="ORF">EWM63_28540</name>
</gene>
<dbReference type="RefSeq" id="WP_130189537.1">
    <property type="nucleotide sequence ID" value="NZ_CP035913.1"/>
</dbReference>
<protein>
    <submittedName>
        <fullName evidence="1">Uncharacterized protein</fullName>
    </submittedName>
</protein>
<dbReference type="AlphaFoldDB" id="A0A4P6L4B8"/>
<keyword evidence="2" id="KW-1185">Reference proteome</keyword>
<organism evidence="1 2">
    <name type="scientific">Pseudoduganella lutea</name>
    <dbReference type="NCBI Taxonomy" id="321985"/>
    <lineage>
        <taxon>Bacteria</taxon>
        <taxon>Pseudomonadati</taxon>
        <taxon>Pseudomonadota</taxon>
        <taxon>Betaproteobacteria</taxon>
        <taxon>Burkholderiales</taxon>
        <taxon>Oxalobacteraceae</taxon>
        <taxon>Telluria group</taxon>
        <taxon>Pseudoduganella</taxon>
    </lineage>
</organism>
<accession>A0A4P6L4B8</accession>
<proteinExistence type="predicted"/>
<reference evidence="1 2" key="1">
    <citation type="submission" date="2019-02" db="EMBL/GenBank/DDBJ databases">
        <title>Draft Genome Sequences of Six Type Strains of the Genus Massilia.</title>
        <authorList>
            <person name="Miess H."/>
            <person name="Frediansyhah A."/>
            <person name="Gross H."/>
        </authorList>
    </citation>
    <scope>NUCLEOTIDE SEQUENCE [LARGE SCALE GENOMIC DNA]</scope>
    <source>
        <strain evidence="1 2">DSM 17473</strain>
    </source>
</reference>
<dbReference type="KEGG" id="plue:EWM63_28540"/>